<comment type="similarity">
    <text evidence="7">Belongs to the binding-protein-dependent transport system permease family.</text>
</comment>
<accession>A0A345C1U2</accession>
<dbReference type="KEGG" id="rue:DT065_14990"/>
<evidence type="ECO:0000256" key="7">
    <source>
        <dbReference type="RuleBase" id="RU363032"/>
    </source>
</evidence>
<feature type="transmembrane region" description="Helical" evidence="7">
    <location>
        <begin position="165"/>
        <end position="195"/>
    </location>
</feature>
<evidence type="ECO:0000256" key="1">
    <source>
        <dbReference type="ARBA" id="ARBA00004651"/>
    </source>
</evidence>
<feature type="transmembrane region" description="Helical" evidence="7">
    <location>
        <begin position="215"/>
        <end position="235"/>
    </location>
</feature>
<evidence type="ECO:0000313" key="9">
    <source>
        <dbReference type="EMBL" id="AXF57173.1"/>
    </source>
</evidence>
<feature type="transmembrane region" description="Helical" evidence="7">
    <location>
        <begin position="9"/>
        <end position="29"/>
    </location>
</feature>
<dbReference type="InterPro" id="IPR000515">
    <property type="entry name" value="MetI-like"/>
</dbReference>
<evidence type="ECO:0000256" key="3">
    <source>
        <dbReference type="ARBA" id="ARBA00022475"/>
    </source>
</evidence>
<dbReference type="GO" id="GO:0005886">
    <property type="term" value="C:plasma membrane"/>
    <property type="evidence" value="ECO:0007669"/>
    <property type="project" value="UniProtKB-SubCell"/>
</dbReference>
<evidence type="ECO:0000313" key="10">
    <source>
        <dbReference type="Proteomes" id="UP000252100"/>
    </source>
</evidence>
<sequence length="253" mass="27948">MKQLRKKTINIFISFLLLITVWQLIIWIGDYEEALLPSPLSVGNGFISLIEDGTLFEHVQISLFRFISGYGSAIIIAVLLGLILGRAQKLWAITEPIVQVLRPVAPVAWAPFIVLWFGIGNAPAIVIIFIAAFFPVLLSTVRAVKNVDTTYLKLAENLEIKQPQLMYKIIFPAAFPGIANGLHIAVGTAWIFLVSGEMVGAQSGLGYLIIDSRNMLDFDLVLAGIFSIGILGLMLDKCIGLFEKWVGKQWGYQ</sequence>
<feature type="transmembrane region" description="Helical" evidence="7">
    <location>
        <begin position="97"/>
        <end position="119"/>
    </location>
</feature>
<dbReference type="FunFam" id="1.10.3720.10:FF:000003">
    <property type="entry name" value="Aliphatic sulfonate ABC transporter permease"/>
    <property type="match status" value="1"/>
</dbReference>
<dbReference type="RefSeq" id="WP_114374750.1">
    <property type="nucleotide sequence ID" value="NZ_CP031092.1"/>
</dbReference>
<protein>
    <submittedName>
        <fullName evidence="9">ABC transporter permease</fullName>
    </submittedName>
</protein>
<keyword evidence="6 7" id="KW-0472">Membrane</keyword>
<dbReference type="AlphaFoldDB" id="A0A345C1U2"/>
<dbReference type="EMBL" id="CP031092">
    <property type="protein sequence ID" value="AXF57173.1"/>
    <property type="molecule type" value="Genomic_DNA"/>
</dbReference>
<dbReference type="Pfam" id="PF00528">
    <property type="entry name" value="BPD_transp_1"/>
    <property type="match status" value="1"/>
</dbReference>
<dbReference type="PANTHER" id="PTHR30151:SF0">
    <property type="entry name" value="ABC TRANSPORTER PERMEASE PROTEIN MJ0413-RELATED"/>
    <property type="match status" value="1"/>
</dbReference>
<reference evidence="9 10" key="1">
    <citation type="journal article" date="2018" name="J. Microbiol.">
        <title>Salicibibacter kimchii gen. nov., sp. nov., a moderately halophilic and alkalitolerant bacterium in the family Bacillaceae, isolated from kimchi.</title>
        <authorList>
            <person name="Jang J.Y."/>
            <person name="Oh Y.J."/>
            <person name="Lim S.K."/>
            <person name="Park H.K."/>
            <person name="Lee C."/>
            <person name="Kim J.Y."/>
            <person name="Lee M.A."/>
            <person name="Choi H.J."/>
        </authorList>
    </citation>
    <scope>NUCLEOTIDE SEQUENCE [LARGE SCALE GENOMIC DNA]</scope>
    <source>
        <strain evidence="9 10">NKC1-1</strain>
    </source>
</reference>
<keyword evidence="5 7" id="KW-1133">Transmembrane helix</keyword>
<feature type="transmembrane region" description="Helical" evidence="7">
    <location>
        <begin position="63"/>
        <end position="85"/>
    </location>
</feature>
<dbReference type="SUPFAM" id="SSF161098">
    <property type="entry name" value="MetI-like"/>
    <property type="match status" value="1"/>
</dbReference>
<keyword evidence="4 7" id="KW-0812">Transmembrane</keyword>
<dbReference type="Gene3D" id="1.10.3720.10">
    <property type="entry name" value="MetI-like"/>
    <property type="match status" value="1"/>
</dbReference>
<dbReference type="InterPro" id="IPR035906">
    <property type="entry name" value="MetI-like_sf"/>
</dbReference>
<organism evidence="9 10">
    <name type="scientific">Salicibibacter kimchii</name>
    <dbReference type="NCBI Taxonomy" id="2099786"/>
    <lineage>
        <taxon>Bacteria</taxon>
        <taxon>Bacillati</taxon>
        <taxon>Bacillota</taxon>
        <taxon>Bacilli</taxon>
        <taxon>Bacillales</taxon>
        <taxon>Bacillaceae</taxon>
        <taxon>Salicibibacter</taxon>
    </lineage>
</organism>
<evidence type="ECO:0000256" key="2">
    <source>
        <dbReference type="ARBA" id="ARBA00022448"/>
    </source>
</evidence>
<dbReference type="GO" id="GO:0042918">
    <property type="term" value="P:alkanesulfonate transmembrane transport"/>
    <property type="evidence" value="ECO:0007669"/>
    <property type="project" value="UniProtKB-ARBA"/>
</dbReference>
<keyword evidence="3" id="KW-1003">Cell membrane</keyword>
<evidence type="ECO:0000256" key="5">
    <source>
        <dbReference type="ARBA" id="ARBA00022989"/>
    </source>
</evidence>
<feature type="transmembrane region" description="Helical" evidence="7">
    <location>
        <begin position="125"/>
        <end position="144"/>
    </location>
</feature>
<dbReference type="Proteomes" id="UP000252100">
    <property type="component" value="Chromosome"/>
</dbReference>
<evidence type="ECO:0000256" key="4">
    <source>
        <dbReference type="ARBA" id="ARBA00022692"/>
    </source>
</evidence>
<gene>
    <name evidence="9" type="ORF">DT065_14990</name>
</gene>
<name>A0A345C1U2_9BACI</name>
<keyword evidence="10" id="KW-1185">Reference proteome</keyword>
<dbReference type="PROSITE" id="PS50928">
    <property type="entry name" value="ABC_TM1"/>
    <property type="match status" value="1"/>
</dbReference>
<dbReference type="PANTHER" id="PTHR30151">
    <property type="entry name" value="ALKANE SULFONATE ABC TRANSPORTER-RELATED, MEMBRANE SUBUNIT"/>
    <property type="match status" value="1"/>
</dbReference>
<feature type="domain" description="ABC transmembrane type-1" evidence="8">
    <location>
        <begin position="59"/>
        <end position="239"/>
    </location>
</feature>
<dbReference type="CDD" id="cd06261">
    <property type="entry name" value="TM_PBP2"/>
    <property type="match status" value="1"/>
</dbReference>
<dbReference type="OrthoDB" id="9804353at2"/>
<evidence type="ECO:0000256" key="6">
    <source>
        <dbReference type="ARBA" id="ARBA00023136"/>
    </source>
</evidence>
<evidence type="ECO:0000259" key="8">
    <source>
        <dbReference type="PROSITE" id="PS50928"/>
    </source>
</evidence>
<comment type="subcellular location">
    <subcellularLocation>
        <location evidence="1 7">Cell membrane</location>
        <topology evidence="1 7">Multi-pass membrane protein</topology>
    </subcellularLocation>
</comment>
<proteinExistence type="inferred from homology"/>
<keyword evidence="2 7" id="KW-0813">Transport</keyword>